<evidence type="ECO:0000313" key="1">
    <source>
        <dbReference type="EMBL" id="KKN93759.1"/>
    </source>
</evidence>
<comment type="caution">
    <text evidence="1">The sequence shown here is derived from an EMBL/GenBank/DDBJ whole genome shotgun (WGS) entry which is preliminary data.</text>
</comment>
<name>A0A0F9UQ47_9ZZZZ</name>
<proteinExistence type="predicted"/>
<dbReference type="AlphaFoldDB" id="A0A0F9UQ47"/>
<protein>
    <submittedName>
        <fullName evidence="1">Uncharacterized protein</fullName>
    </submittedName>
</protein>
<sequence length="135" mass="15557">MNTDPTILGTSWGDGQGKDITQMLDEEGWQTLLIDMKTQIIGNDDYLLQLAGAILYDSHGWQFCGPNHDTPIFEEIPALKQMVLAAIKRSLTQPVLDKWIRPDMRIFFVEDLLEKWTGYDENNPKMILLKKLEDF</sequence>
<accession>A0A0F9UQ47</accession>
<reference evidence="1" key="1">
    <citation type="journal article" date="2015" name="Nature">
        <title>Complex archaea that bridge the gap between prokaryotes and eukaryotes.</title>
        <authorList>
            <person name="Spang A."/>
            <person name="Saw J.H."/>
            <person name="Jorgensen S.L."/>
            <person name="Zaremba-Niedzwiedzka K."/>
            <person name="Martijn J."/>
            <person name="Lind A.E."/>
            <person name="van Eijk R."/>
            <person name="Schleper C."/>
            <person name="Guy L."/>
            <person name="Ettema T.J."/>
        </authorList>
    </citation>
    <scope>NUCLEOTIDE SEQUENCE</scope>
</reference>
<dbReference type="EMBL" id="LAZR01000084">
    <property type="protein sequence ID" value="KKN93759.1"/>
    <property type="molecule type" value="Genomic_DNA"/>
</dbReference>
<organism evidence="1">
    <name type="scientific">marine sediment metagenome</name>
    <dbReference type="NCBI Taxonomy" id="412755"/>
    <lineage>
        <taxon>unclassified sequences</taxon>
        <taxon>metagenomes</taxon>
        <taxon>ecological metagenomes</taxon>
    </lineage>
</organism>
<gene>
    <name evidence="1" type="ORF">LCGC14_0195920</name>
</gene>